<keyword evidence="9" id="KW-1185">Reference proteome</keyword>
<dbReference type="InterPro" id="IPR011032">
    <property type="entry name" value="GroES-like_sf"/>
</dbReference>
<comment type="caution">
    <text evidence="8">The sequence shown here is derived from an EMBL/GenBank/DDBJ whole genome shotgun (WGS) entry which is preliminary data.</text>
</comment>
<evidence type="ECO:0000259" key="7">
    <source>
        <dbReference type="SMART" id="SM00829"/>
    </source>
</evidence>
<evidence type="ECO:0000256" key="2">
    <source>
        <dbReference type="ARBA" id="ARBA00008072"/>
    </source>
</evidence>
<dbReference type="InterPro" id="IPR002328">
    <property type="entry name" value="ADH_Zn_CS"/>
</dbReference>
<dbReference type="PROSITE" id="PS00059">
    <property type="entry name" value="ADH_ZINC"/>
    <property type="match status" value="1"/>
</dbReference>
<dbReference type="Gene3D" id="3.40.50.720">
    <property type="entry name" value="NAD(P)-binding Rossmann-like Domain"/>
    <property type="match status" value="1"/>
</dbReference>
<keyword evidence="4 6" id="KW-0862">Zinc</keyword>
<evidence type="ECO:0000256" key="6">
    <source>
        <dbReference type="RuleBase" id="RU361277"/>
    </source>
</evidence>
<evidence type="ECO:0000256" key="1">
    <source>
        <dbReference type="ARBA" id="ARBA00001947"/>
    </source>
</evidence>
<organism evidence="8 9">
    <name type="scientific">Brachybacterium epidermidis</name>
    <dbReference type="NCBI Taxonomy" id="2781983"/>
    <lineage>
        <taxon>Bacteria</taxon>
        <taxon>Bacillati</taxon>
        <taxon>Actinomycetota</taxon>
        <taxon>Actinomycetes</taxon>
        <taxon>Micrococcales</taxon>
        <taxon>Dermabacteraceae</taxon>
        <taxon>Brachybacterium</taxon>
    </lineage>
</organism>
<dbReference type="InterPro" id="IPR020843">
    <property type="entry name" value="ER"/>
</dbReference>
<evidence type="ECO:0000313" key="9">
    <source>
        <dbReference type="Proteomes" id="UP000644727"/>
    </source>
</evidence>
<dbReference type="Proteomes" id="UP000644727">
    <property type="component" value="Unassembled WGS sequence"/>
</dbReference>
<dbReference type="RefSeq" id="WP_193865486.1">
    <property type="nucleotide sequence ID" value="NZ_JADEYR010000004.1"/>
</dbReference>
<dbReference type="SUPFAM" id="SSF51735">
    <property type="entry name" value="NAD(P)-binding Rossmann-fold domains"/>
    <property type="match status" value="1"/>
</dbReference>
<keyword evidence="3 6" id="KW-0479">Metal-binding</keyword>
<proteinExistence type="inferred from homology"/>
<name>A0ABR9W0V0_9MICO</name>
<dbReference type="PANTHER" id="PTHR43161:SF26">
    <property type="entry name" value="GALACTITOL 1-PHOSPHATE 5-DEHYDROGENASE"/>
    <property type="match status" value="1"/>
</dbReference>
<comment type="cofactor">
    <cofactor evidence="1 6">
        <name>Zn(2+)</name>
        <dbReference type="ChEBI" id="CHEBI:29105"/>
    </cofactor>
</comment>
<sequence length="352" mass="36809">MRAVRYYGKEDVRLEEVPAPELLPGTVRITPAFTGICGSDLHLYFDGPIPPAPADSPHPISGEQLPVVFGHEFSGTITEVGEGVEGLAVGDNVVVEPLMVCGQCPPCNANQYNLCEKMGFIGISGRGGGLAEQVVTEQRFVPPIGDLPLDQGALIEPLAVGMHAVKHAGVVDGGTAVIGGAGPIGLLTAAILKARGMRVVMSEVSAARKDIARSTGVADLVVDPSEQDLPAVVREFTDGVGADVAFDAAGIKPVVDALLASLRPGGRLEVVAIHVSPVELDLTGQLIMGDKVIGGSIGYANDHVEAIELARSGAVDLSKFITRKISVDDIVEDGYKRLRDHGETEVKILVHM</sequence>
<dbReference type="SMART" id="SM00829">
    <property type="entry name" value="PKS_ER"/>
    <property type="match status" value="1"/>
</dbReference>
<gene>
    <name evidence="8" type="ORF">IOE58_05940</name>
</gene>
<feature type="domain" description="Enoyl reductase (ER)" evidence="7">
    <location>
        <begin position="8"/>
        <end position="350"/>
    </location>
</feature>
<evidence type="ECO:0000256" key="3">
    <source>
        <dbReference type="ARBA" id="ARBA00022723"/>
    </source>
</evidence>
<dbReference type="PANTHER" id="PTHR43161">
    <property type="entry name" value="SORBITOL DEHYDROGENASE"/>
    <property type="match status" value="1"/>
</dbReference>
<protein>
    <submittedName>
        <fullName evidence="8">2,3-butanediol dehydrogenase</fullName>
    </submittedName>
</protein>
<dbReference type="EMBL" id="JADEYR010000004">
    <property type="protein sequence ID" value="MBE9403743.1"/>
    <property type="molecule type" value="Genomic_DNA"/>
</dbReference>
<dbReference type="InterPro" id="IPR013149">
    <property type="entry name" value="ADH-like_C"/>
</dbReference>
<accession>A0ABR9W0V0</accession>
<dbReference type="Pfam" id="PF00107">
    <property type="entry name" value="ADH_zinc_N"/>
    <property type="match status" value="1"/>
</dbReference>
<dbReference type="Pfam" id="PF08240">
    <property type="entry name" value="ADH_N"/>
    <property type="match status" value="1"/>
</dbReference>
<dbReference type="Gene3D" id="3.90.180.10">
    <property type="entry name" value="Medium-chain alcohol dehydrogenases, catalytic domain"/>
    <property type="match status" value="1"/>
</dbReference>
<evidence type="ECO:0000256" key="4">
    <source>
        <dbReference type="ARBA" id="ARBA00022833"/>
    </source>
</evidence>
<dbReference type="SUPFAM" id="SSF50129">
    <property type="entry name" value="GroES-like"/>
    <property type="match status" value="1"/>
</dbReference>
<keyword evidence="5" id="KW-0560">Oxidoreductase</keyword>
<evidence type="ECO:0000256" key="5">
    <source>
        <dbReference type="ARBA" id="ARBA00023002"/>
    </source>
</evidence>
<reference evidence="8 9" key="1">
    <citation type="submission" date="2020-10" db="EMBL/GenBank/DDBJ databases">
        <title>Draft genome and description of Brachybacterium epidermidis sp nov.</title>
        <authorList>
            <person name="Boxberger M."/>
            <person name="La Scola B."/>
        </authorList>
    </citation>
    <scope>NUCLEOTIDE SEQUENCE [LARGE SCALE GENOMIC DNA]</scope>
    <source>
        <strain evidence="8 9">Marseille-Q2903</strain>
    </source>
</reference>
<evidence type="ECO:0000313" key="8">
    <source>
        <dbReference type="EMBL" id="MBE9403743.1"/>
    </source>
</evidence>
<dbReference type="InterPro" id="IPR013154">
    <property type="entry name" value="ADH-like_N"/>
</dbReference>
<comment type="similarity">
    <text evidence="2 6">Belongs to the zinc-containing alcohol dehydrogenase family.</text>
</comment>
<dbReference type="CDD" id="cd08233">
    <property type="entry name" value="butanediol_DH_like"/>
    <property type="match status" value="1"/>
</dbReference>
<dbReference type="InterPro" id="IPR036291">
    <property type="entry name" value="NAD(P)-bd_dom_sf"/>
</dbReference>